<gene>
    <name evidence="2" type="ORF">FCC1311_031062</name>
</gene>
<protein>
    <submittedName>
        <fullName evidence="2">Uncharacterized protein</fullName>
    </submittedName>
</protein>
<feature type="compositionally biased region" description="Low complexity" evidence="1">
    <location>
        <begin position="563"/>
        <end position="582"/>
    </location>
</feature>
<accession>A0A2R5GGB2</accession>
<dbReference type="EMBL" id="BEYU01000025">
    <property type="protein sequence ID" value="GBG26884.1"/>
    <property type="molecule type" value="Genomic_DNA"/>
</dbReference>
<keyword evidence="3" id="KW-1185">Reference proteome</keyword>
<dbReference type="InParanoid" id="A0A2R5GGB2"/>
<comment type="caution">
    <text evidence="2">The sequence shown here is derived from an EMBL/GenBank/DDBJ whole genome shotgun (WGS) entry which is preliminary data.</text>
</comment>
<dbReference type="AlphaFoldDB" id="A0A2R5GGB2"/>
<organism evidence="2 3">
    <name type="scientific">Hondaea fermentalgiana</name>
    <dbReference type="NCBI Taxonomy" id="2315210"/>
    <lineage>
        <taxon>Eukaryota</taxon>
        <taxon>Sar</taxon>
        <taxon>Stramenopiles</taxon>
        <taxon>Bigyra</taxon>
        <taxon>Labyrinthulomycetes</taxon>
        <taxon>Thraustochytrida</taxon>
        <taxon>Thraustochytriidae</taxon>
        <taxon>Hondaea</taxon>
    </lineage>
</organism>
<dbReference type="Proteomes" id="UP000241890">
    <property type="component" value="Unassembled WGS sequence"/>
</dbReference>
<reference evidence="2 3" key="1">
    <citation type="submission" date="2017-12" db="EMBL/GenBank/DDBJ databases">
        <title>Sequencing, de novo assembly and annotation of complete genome of a new Thraustochytrid species, strain FCC1311.</title>
        <authorList>
            <person name="Sedici K."/>
            <person name="Godart F."/>
            <person name="Aiese Cigliano R."/>
            <person name="Sanseverino W."/>
            <person name="Barakat M."/>
            <person name="Ortet P."/>
            <person name="Marechal E."/>
            <person name="Cagnac O."/>
            <person name="Amato A."/>
        </authorList>
    </citation>
    <scope>NUCLEOTIDE SEQUENCE [LARGE SCALE GENOMIC DNA]</scope>
</reference>
<feature type="region of interest" description="Disordered" evidence="1">
    <location>
        <begin position="532"/>
        <end position="587"/>
    </location>
</feature>
<feature type="compositionally biased region" description="Acidic residues" evidence="1">
    <location>
        <begin position="616"/>
        <end position="640"/>
    </location>
</feature>
<evidence type="ECO:0000313" key="3">
    <source>
        <dbReference type="Proteomes" id="UP000241890"/>
    </source>
</evidence>
<evidence type="ECO:0000256" key="1">
    <source>
        <dbReference type="SAM" id="MobiDB-lite"/>
    </source>
</evidence>
<name>A0A2R5GGB2_9STRA</name>
<feature type="region of interest" description="Disordered" evidence="1">
    <location>
        <begin position="348"/>
        <end position="399"/>
    </location>
</feature>
<proteinExistence type="predicted"/>
<sequence>MPRDAHAILCDLPPTFLRVARASCANPFLFAYLPAWSCKLECDEAPRQRDPANIPDDLLVAALAGTAVLSGGSLSIPSVLSEIPAWARRAFIARGQNSLLDLVQSWPEVFLVHSHGVLEYLDGLWDDPNIPVGTLSDPAVVAGVVYALARNEGSILGATVLEQVPDQVKREIPYRFSTKPVAALVRSQPHIFHMREDVVELLPDFELFTVRPLSEVHGSSQASVTPTPGMTLAPGTRSTGILCDYNAPAYWYILGDTASEDGASQTSALSEPVFYFVSGFSRHFTESRSGEIGMRVRFTVASPAPRMPSAVVTDVKLIRDAAGIPIFGQVPDFPPGVLASLRNRGSGRLPLLPSAPTSDGRGSNSGISSVGPGSAGLGSTSTHGDATLPPPPPNPHATEDFQLFRKEGAIVLIDDDYLHQFQHHGAARISIPGLVDVMRAAPAPGAVPVPAGPSSAAPPTNRIRPATLVRVFKRFPSQASSRFAAAAATDPASPVLADTNADTKGDTIGDIIGDTAVAGTGSVIGNSIEDTIENTNDDINGDKIGDNNDDTNDVTVKSRARDAASLPAGAAPRGRAEGAPALLGGGGGGDAGRVRDALGGGANADCSGLEAGDAAANDDDRDDARVDDDADANDNGGDDDGLARADDGPAGTIPGAHGGGAPVPAPRMPPGRLLQPSSSSAAAAAAASRATRSAAATATRMARIVAGDLGAMTAQRLMGGRTVTRSYAIVSGSEEFLDAAGAALEMGITVDLWAWSDDIAPAFQEFAKLYHKFRIHLLDEILDRVPHGPSVVDPNAPPRERTLYFGAPQRLSPDQAHIKTMVKFITTEIHSDLSLYVTFHGRKRWLCVICEHASFDHCLSLSEVKYKALQAFTDLDGLSVLSCDEFENEVCGALLDWTIVSSTDHILPSFVKNLDAPLPPKGMPLRRK</sequence>
<feature type="compositionally biased region" description="Polar residues" evidence="1">
    <location>
        <begin position="355"/>
        <end position="368"/>
    </location>
</feature>
<evidence type="ECO:0000313" key="2">
    <source>
        <dbReference type="EMBL" id="GBG26884.1"/>
    </source>
</evidence>
<feature type="region of interest" description="Disordered" evidence="1">
    <location>
        <begin position="609"/>
        <end position="685"/>
    </location>
</feature>